<comment type="caution">
    <text evidence="1">The sequence shown here is derived from an EMBL/GenBank/DDBJ whole genome shotgun (WGS) entry which is preliminary data.</text>
</comment>
<feature type="non-terminal residue" evidence="1">
    <location>
        <position position="1"/>
    </location>
</feature>
<gene>
    <name evidence="1" type="ORF">BV22DRAFT_987010</name>
</gene>
<evidence type="ECO:0000313" key="1">
    <source>
        <dbReference type="EMBL" id="KAH7917087.1"/>
    </source>
</evidence>
<keyword evidence="2" id="KW-1185">Reference proteome</keyword>
<feature type="non-terminal residue" evidence="1">
    <location>
        <position position="75"/>
    </location>
</feature>
<sequence length="75" mass="8537">YREAACEFQEITDQQIARAIRKLSPYKAPGPNGISNSVYTHCASQLIPFMGPIFRATFTLEVYPEEWKQSNTIVL</sequence>
<evidence type="ECO:0000313" key="2">
    <source>
        <dbReference type="Proteomes" id="UP000790709"/>
    </source>
</evidence>
<accession>A0ACB8AXE5</accession>
<proteinExistence type="predicted"/>
<reference evidence="1" key="1">
    <citation type="journal article" date="2021" name="New Phytol.">
        <title>Evolutionary innovations through gain and loss of genes in the ectomycorrhizal Boletales.</title>
        <authorList>
            <person name="Wu G."/>
            <person name="Miyauchi S."/>
            <person name="Morin E."/>
            <person name="Kuo A."/>
            <person name="Drula E."/>
            <person name="Varga T."/>
            <person name="Kohler A."/>
            <person name="Feng B."/>
            <person name="Cao Y."/>
            <person name="Lipzen A."/>
            <person name="Daum C."/>
            <person name="Hundley H."/>
            <person name="Pangilinan J."/>
            <person name="Johnson J."/>
            <person name="Barry K."/>
            <person name="LaButti K."/>
            <person name="Ng V."/>
            <person name="Ahrendt S."/>
            <person name="Min B."/>
            <person name="Choi I.G."/>
            <person name="Park H."/>
            <person name="Plett J.M."/>
            <person name="Magnuson J."/>
            <person name="Spatafora J.W."/>
            <person name="Nagy L.G."/>
            <person name="Henrissat B."/>
            <person name="Grigoriev I.V."/>
            <person name="Yang Z.L."/>
            <person name="Xu J."/>
            <person name="Martin F.M."/>
        </authorList>
    </citation>
    <scope>NUCLEOTIDE SEQUENCE</scope>
    <source>
        <strain evidence="1">KUC20120723A-06</strain>
    </source>
</reference>
<dbReference type="Proteomes" id="UP000790709">
    <property type="component" value="Unassembled WGS sequence"/>
</dbReference>
<name>A0ACB8AXE5_9AGAM</name>
<dbReference type="EMBL" id="MU267287">
    <property type="protein sequence ID" value="KAH7917087.1"/>
    <property type="molecule type" value="Genomic_DNA"/>
</dbReference>
<protein>
    <submittedName>
        <fullName evidence="1">Uncharacterized protein</fullName>
    </submittedName>
</protein>
<organism evidence="1 2">
    <name type="scientific">Leucogyrophana mollusca</name>
    <dbReference type="NCBI Taxonomy" id="85980"/>
    <lineage>
        <taxon>Eukaryota</taxon>
        <taxon>Fungi</taxon>
        <taxon>Dikarya</taxon>
        <taxon>Basidiomycota</taxon>
        <taxon>Agaricomycotina</taxon>
        <taxon>Agaricomycetes</taxon>
        <taxon>Agaricomycetidae</taxon>
        <taxon>Boletales</taxon>
        <taxon>Boletales incertae sedis</taxon>
        <taxon>Leucogyrophana</taxon>
    </lineage>
</organism>